<evidence type="ECO:0000259" key="2">
    <source>
        <dbReference type="Pfam" id="PF09976"/>
    </source>
</evidence>
<feature type="domain" description="Ancillary SecYEG translocon subunit/Cell division coordinator CpoB TPR" evidence="2">
    <location>
        <begin position="40"/>
        <end position="226"/>
    </location>
</feature>
<sequence>MADQKVSNERKKELEKLDSFQENLLKTMACAKQYKKQLILIAGAVVLLVMVFSGVMYSFQKAENSSARLVNKALKKYVDTKDPDKGYAQVKDDFQLIFTDYTNTVAGRQAKVKFAKICYDASKFDQSYQYYKEALDIFDDEALMENLLLASLGHVCLAQKKFDEAEKYFLQIEKGKTDLLKDEARYTLAMLYETDNNAVESKKMYEKIVTEYENSMYKPVAQSKIAEMK</sequence>
<dbReference type="Proteomes" id="UP000199608">
    <property type="component" value="Unassembled WGS sequence"/>
</dbReference>
<evidence type="ECO:0000313" key="4">
    <source>
        <dbReference type="Proteomes" id="UP000199608"/>
    </source>
</evidence>
<dbReference type="SUPFAM" id="SSF48452">
    <property type="entry name" value="TPR-like"/>
    <property type="match status" value="1"/>
</dbReference>
<reference evidence="4" key="1">
    <citation type="submission" date="2016-10" db="EMBL/GenBank/DDBJ databases">
        <authorList>
            <person name="Varghese N."/>
            <person name="Submissions S."/>
        </authorList>
    </citation>
    <scope>NUCLEOTIDE SEQUENCE [LARGE SCALE GENOMIC DNA]</scope>
    <source>
        <strain evidence="4">DSM 3384</strain>
    </source>
</reference>
<protein>
    <submittedName>
        <fullName evidence="3">Putative negative regulator of RcsB-dependent stress response</fullName>
    </submittedName>
</protein>
<evidence type="ECO:0000313" key="3">
    <source>
        <dbReference type="EMBL" id="SDT87201.1"/>
    </source>
</evidence>
<dbReference type="EMBL" id="FNLL01000002">
    <property type="protein sequence ID" value="SDT87201.1"/>
    <property type="molecule type" value="Genomic_DNA"/>
</dbReference>
<proteinExistence type="predicted"/>
<dbReference type="AlphaFoldDB" id="A0A1H2DWJ5"/>
<dbReference type="InterPro" id="IPR018704">
    <property type="entry name" value="SecYEG/CpoB_TPR"/>
</dbReference>
<keyword evidence="1" id="KW-0472">Membrane</keyword>
<dbReference type="Gene3D" id="1.25.40.10">
    <property type="entry name" value="Tetratricopeptide repeat domain"/>
    <property type="match status" value="1"/>
</dbReference>
<dbReference type="Pfam" id="PF09976">
    <property type="entry name" value="TPR_21"/>
    <property type="match status" value="1"/>
</dbReference>
<keyword evidence="1" id="KW-1133">Transmembrane helix</keyword>
<feature type="transmembrane region" description="Helical" evidence="1">
    <location>
        <begin position="38"/>
        <end position="59"/>
    </location>
</feature>
<evidence type="ECO:0000256" key="1">
    <source>
        <dbReference type="SAM" id="Phobius"/>
    </source>
</evidence>
<accession>A0A1H2DWJ5</accession>
<name>A0A1H2DWJ5_9BACT</name>
<dbReference type="InterPro" id="IPR011990">
    <property type="entry name" value="TPR-like_helical_dom_sf"/>
</dbReference>
<organism evidence="3 4">
    <name type="scientific">Desulfobacula phenolica</name>
    <dbReference type="NCBI Taxonomy" id="90732"/>
    <lineage>
        <taxon>Bacteria</taxon>
        <taxon>Pseudomonadati</taxon>
        <taxon>Thermodesulfobacteriota</taxon>
        <taxon>Desulfobacteria</taxon>
        <taxon>Desulfobacterales</taxon>
        <taxon>Desulfobacteraceae</taxon>
        <taxon>Desulfobacula</taxon>
    </lineage>
</organism>
<keyword evidence="1" id="KW-0812">Transmembrane</keyword>
<dbReference type="RefSeq" id="WP_092230601.1">
    <property type="nucleotide sequence ID" value="NZ_FNLL01000002.1"/>
</dbReference>
<keyword evidence="4" id="KW-1185">Reference proteome</keyword>
<gene>
    <name evidence="3" type="ORF">SAMN04487931_102270</name>
</gene>